<evidence type="ECO:0000313" key="3">
    <source>
        <dbReference type="Proteomes" id="UP000250369"/>
    </source>
</evidence>
<name>A0A329MJF1_9BACL</name>
<accession>A0A329MJF1</accession>
<sequence length="292" mass="33732">MRQRHLCRPNNLKRVVTVARPSKGTVDYFPHFINGGKTLFVLESDFGNDGYAFWFKLLEVLGGTEGMIFDWNHSSDRRFLLSKARVDEEKALWIIETLVDVDAIDKELWEKSRLIWCQNLVDNVRDAFKKRISALPQKPELIVSDDGNLPINNVSGDGNSQIELFPVEETGKSKRKENKDKTNTLSPQFEEFWNVYPKRASRVDAEKAWAALEKAKAPIDEIIQAARDYAEECTGKEKQFIKYPATFLRNDRWKDHVKSAQDCGQVQDIEREEAFREWVAAGNDPTEFIYNP</sequence>
<comment type="caution">
    <text evidence="2">The sequence shown here is derived from an EMBL/GenBank/DDBJ whole genome shotgun (WGS) entry which is preliminary data.</text>
</comment>
<dbReference type="Pfam" id="PF14297">
    <property type="entry name" value="Lin1244_N"/>
    <property type="match status" value="1"/>
</dbReference>
<proteinExistence type="predicted"/>
<evidence type="ECO:0000313" key="2">
    <source>
        <dbReference type="EMBL" id="RAV18863.1"/>
    </source>
</evidence>
<organism evidence="2 3">
    <name type="scientific">Paenibacillus contaminans</name>
    <dbReference type="NCBI Taxonomy" id="450362"/>
    <lineage>
        <taxon>Bacteria</taxon>
        <taxon>Bacillati</taxon>
        <taxon>Bacillota</taxon>
        <taxon>Bacilli</taxon>
        <taxon>Bacillales</taxon>
        <taxon>Paenibacillaceae</taxon>
        <taxon>Paenibacillus</taxon>
    </lineage>
</organism>
<dbReference type="InterPro" id="IPR025400">
    <property type="entry name" value="Lin1244/Lin1753-like_N"/>
</dbReference>
<dbReference type="EMBL" id="QMFB01000015">
    <property type="protein sequence ID" value="RAV18863.1"/>
    <property type="molecule type" value="Genomic_DNA"/>
</dbReference>
<dbReference type="AlphaFoldDB" id="A0A329MJF1"/>
<protein>
    <recommendedName>
        <fullName evidence="1">Lin1244/Lin1753-like N-terminal domain-containing protein</fullName>
    </recommendedName>
</protein>
<reference evidence="2 3" key="1">
    <citation type="journal article" date="2009" name="Int. J. Syst. Evol. Microbiol.">
        <title>Paenibacillus contaminans sp. nov., isolated from a contaminated laboratory plate.</title>
        <authorList>
            <person name="Chou J.H."/>
            <person name="Lee J.H."/>
            <person name="Lin M.C."/>
            <person name="Chang P.S."/>
            <person name="Arun A.B."/>
            <person name="Young C.C."/>
            <person name="Chen W.M."/>
        </authorList>
    </citation>
    <scope>NUCLEOTIDE SEQUENCE [LARGE SCALE GENOMIC DNA]</scope>
    <source>
        <strain evidence="2 3">CKOBP-6</strain>
    </source>
</reference>
<keyword evidence="3" id="KW-1185">Reference proteome</keyword>
<gene>
    <name evidence="2" type="ORF">DQG23_24350</name>
</gene>
<evidence type="ECO:0000259" key="1">
    <source>
        <dbReference type="Pfam" id="PF14297"/>
    </source>
</evidence>
<feature type="domain" description="Lin1244/Lin1753-like N-terminal" evidence="1">
    <location>
        <begin position="37"/>
        <end position="118"/>
    </location>
</feature>
<dbReference type="Proteomes" id="UP000250369">
    <property type="component" value="Unassembled WGS sequence"/>
</dbReference>